<proteinExistence type="predicted"/>
<dbReference type="InterPro" id="IPR020449">
    <property type="entry name" value="Tscrpt_reg_AraC-type_HTH"/>
</dbReference>
<dbReference type="RefSeq" id="WP_106205644.1">
    <property type="nucleotide sequence ID" value="NZ_PVTD01000006.1"/>
</dbReference>
<name>A0A2T0RMZ6_9RHOB</name>
<dbReference type="Gene3D" id="1.10.10.60">
    <property type="entry name" value="Homeodomain-like"/>
    <property type="match status" value="2"/>
</dbReference>
<dbReference type="InterPro" id="IPR018060">
    <property type="entry name" value="HTH_AraC"/>
</dbReference>
<dbReference type="PROSITE" id="PS01124">
    <property type="entry name" value="HTH_ARAC_FAMILY_2"/>
    <property type="match status" value="1"/>
</dbReference>
<evidence type="ECO:0000256" key="2">
    <source>
        <dbReference type="ARBA" id="ARBA00023125"/>
    </source>
</evidence>
<feature type="domain" description="HTH araC/xylS-type" evidence="4">
    <location>
        <begin position="222"/>
        <end position="320"/>
    </location>
</feature>
<dbReference type="InterPro" id="IPR002818">
    <property type="entry name" value="DJ-1/PfpI"/>
</dbReference>
<keyword evidence="3" id="KW-0804">Transcription</keyword>
<comment type="caution">
    <text evidence="5">The sequence shown here is derived from an EMBL/GenBank/DDBJ whole genome shotgun (WGS) entry which is preliminary data.</text>
</comment>
<protein>
    <submittedName>
        <fullName evidence="5">AraC family transcriptional regulator with amidase-like domain</fullName>
    </submittedName>
</protein>
<dbReference type="InterPro" id="IPR018062">
    <property type="entry name" value="HTH_AraC-typ_CS"/>
</dbReference>
<reference evidence="5 6" key="1">
    <citation type="submission" date="2018-03" db="EMBL/GenBank/DDBJ databases">
        <title>Genomic Encyclopedia of Archaeal and Bacterial Type Strains, Phase II (KMG-II): from individual species to whole genera.</title>
        <authorList>
            <person name="Goeker M."/>
        </authorList>
    </citation>
    <scope>NUCLEOTIDE SEQUENCE [LARGE SCALE GENOMIC DNA]</scope>
    <source>
        <strain evidence="5 6">DSM 29328</strain>
    </source>
</reference>
<evidence type="ECO:0000256" key="1">
    <source>
        <dbReference type="ARBA" id="ARBA00023015"/>
    </source>
</evidence>
<dbReference type="InterPro" id="IPR029062">
    <property type="entry name" value="Class_I_gatase-like"/>
</dbReference>
<keyword evidence="2" id="KW-0238">DNA-binding</keyword>
<keyword evidence="6" id="KW-1185">Reference proteome</keyword>
<dbReference type="PANTHER" id="PTHR43130:SF3">
    <property type="entry name" value="HTH-TYPE TRANSCRIPTIONAL REGULATOR RV1931C"/>
    <property type="match status" value="1"/>
</dbReference>
<keyword evidence="1" id="KW-0805">Transcription regulation</keyword>
<dbReference type="AlphaFoldDB" id="A0A2T0RMZ6"/>
<evidence type="ECO:0000313" key="5">
    <source>
        <dbReference type="EMBL" id="PRY22565.1"/>
    </source>
</evidence>
<dbReference type="Proteomes" id="UP000239480">
    <property type="component" value="Unassembled WGS sequence"/>
</dbReference>
<dbReference type="InterPro" id="IPR009057">
    <property type="entry name" value="Homeodomain-like_sf"/>
</dbReference>
<dbReference type="CDD" id="cd03136">
    <property type="entry name" value="GATase1_AraC_ArgR_like"/>
    <property type="match status" value="1"/>
</dbReference>
<evidence type="ECO:0000256" key="3">
    <source>
        <dbReference type="ARBA" id="ARBA00023163"/>
    </source>
</evidence>
<dbReference type="SUPFAM" id="SSF46689">
    <property type="entry name" value="Homeodomain-like"/>
    <property type="match status" value="2"/>
</dbReference>
<dbReference type="GO" id="GO:0003700">
    <property type="term" value="F:DNA-binding transcription factor activity"/>
    <property type="evidence" value="ECO:0007669"/>
    <property type="project" value="InterPro"/>
</dbReference>
<evidence type="ECO:0000313" key="6">
    <source>
        <dbReference type="Proteomes" id="UP000239480"/>
    </source>
</evidence>
<organism evidence="5 6">
    <name type="scientific">Aliiruegeria haliotis</name>
    <dbReference type="NCBI Taxonomy" id="1280846"/>
    <lineage>
        <taxon>Bacteria</taxon>
        <taxon>Pseudomonadati</taxon>
        <taxon>Pseudomonadota</taxon>
        <taxon>Alphaproteobacteria</taxon>
        <taxon>Rhodobacterales</taxon>
        <taxon>Roseobacteraceae</taxon>
        <taxon>Aliiruegeria</taxon>
    </lineage>
</organism>
<dbReference type="GO" id="GO:0043565">
    <property type="term" value="F:sequence-specific DNA binding"/>
    <property type="evidence" value="ECO:0007669"/>
    <property type="project" value="InterPro"/>
</dbReference>
<dbReference type="OrthoDB" id="9793400at2"/>
<dbReference type="PANTHER" id="PTHR43130">
    <property type="entry name" value="ARAC-FAMILY TRANSCRIPTIONAL REGULATOR"/>
    <property type="match status" value="1"/>
</dbReference>
<accession>A0A2T0RMZ6</accession>
<dbReference type="PRINTS" id="PR00032">
    <property type="entry name" value="HTHARAC"/>
</dbReference>
<dbReference type="SMART" id="SM00342">
    <property type="entry name" value="HTH_ARAC"/>
    <property type="match status" value="1"/>
</dbReference>
<dbReference type="Pfam" id="PF12833">
    <property type="entry name" value="HTH_18"/>
    <property type="match status" value="1"/>
</dbReference>
<sequence>MDGSAAETDIQGFTILLVEDFTHLAFSCAIEPLRIANLINGSPLYSWRLVSETGTEATCSNGTRTIVDCGLEPVPAGDILLILSGINVERQITPKLLAYIRRERARGTRIGALCSGAYVLAKAGLLDGRRATIHWQFHDSFEELFPEVRLIRSVYVPDAKYPTASGGTATADLMLHLIGRAHGEELAIAVADQMLYNAARNADAAQRYSLQSRYGLRNTHIADAVRLMTDRMEDPMSPSEIAAELGISARQLERLFGRYMKCSPKKFATDLRLDRARNLLLQTELSVTEIAHACGFGSTGHFSRVYRSRFEVTPTRQRASHRLDRH</sequence>
<dbReference type="PROSITE" id="PS00041">
    <property type="entry name" value="HTH_ARAC_FAMILY_1"/>
    <property type="match status" value="1"/>
</dbReference>
<dbReference type="Gene3D" id="3.40.50.880">
    <property type="match status" value="1"/>
</dbReference>
<dbReference type="InterPro" id="IPR052158">
    <property type="entry name" value="INH-QAR"/>
</dbReference>
<dbReference type="EMBL" id="PVTD01000006">
    <property type="protein sequence ID" value="PRY22565.1"/>
    <property type="molecule type" value="Genomic_DNA"/>
</dbReference>
<evidence type="ECO:0000259" key="4">
    <source>
        <dbReference type="PROSITE" id="PS01124"/>
    </source>
</evidence>
<dbReference type="Pfam" id="PF01965">
    <property type="entry name" value="DJ-1_PfpI"/>
    <property type="match status" value="1"/>
</dbReference>
<gene>
    <name evidence="5" type="ORF">CLV78_106105</name>
</gene>
<dbReference type="SUPFAM" id="SSF52317">
    <property type="entry name" value="Class I glutamine amidotransferase-like"/>
    <property type="match status" value="1"/>
</dbReference>